<feature type="domain" description="SP-RING-type" evidence="6">
    <location>
        <begin position="738"/>
        <end position="826"/>
    </location>
</feature>
<dbReference type="InterPro" id="IPR004181">
    <property type="entry name" value="Znf_MIZ"/>
</dbReference>
<dbReference type="EMBL" id="JAANQT010000410">
    <property type="protein sequence ID" value="KAG1311246.1"/>
    <property type="molecule type" value="Genomic_DNA"/>
</dbReference>
<dbReference type="Pfam" id="PF02891">
    <property type="entry name" value="zf-MIZ"/>
    <property type="match status" value="1"/>
</dbReference>
<dbReference type="GO" id="GO:0061665">
    <property type="term" value="F:SUMO ligase activity"/>
    <property type="evidence" value="ECO:0007669"/>
    <property type="project" value="TreeGrafter"/>
</dbReference>
<evidence type="ECO:0000313" key="7">
    <source>
        <dbReference type="EMBL" id="KAG1311246.1"/>
    </source>
</evidence>
<evidence type="ECO:0000259" key="6">
    <source>
        <dbReference type="PROSITE" id="PS51044"/>
    </source>
</evidence>
<dbReference type="SUPFAM" id="SSF57850">
    <property type="entry name" value="RING/U-box"/>
    <property type="match status" value="1"/>
</dbReference>
<dbReference type="InterPro" id="IPR057847">
    <property type="entry name" value="ZMIZ1/ZMIZ2_GBD-like"/>
</dbReference>
<keyword evidence="1" id="KW-0479">Metal-binding</keyword>
<dbReference type="AlphaFoldDB" id="A0A9P6XE04"/>
<organism evidence="7 8">
    <name type="scientific">Rhizopus oryzae</name>
    <name type="common">Mucormycosis agent</name>
    <name type="synonym">Rhizopus arrhizus var. delemar</name>
    <dbReference type="NCBI Taxonomy" id="64495"/>
    <lineage>
        <taxon>Eukaryota</taxon>
        <taxon>Fungi</taxon>
        <taxon>Fungi incertae sedis</taxon>
        <taxon>Mucoromycota</taxon>
        <taxon>Mucoromycotina</taxon>
        <taxon>Mucoromycetes</taxon>
        <taxon>Mucorales</taxon>
        <taxon>Mucorineae</taxon>
        <taxon>Rhizopodaceae</taxon>
        <taxon>Rhizopus</taxon>
    </lineage>
</organism>
<dbReference type="PANTHER" id="PTHR10782">
    <property type="entry name" value="ZINC FINGER MIZ DOMAIN-CONTAINING PROTEIN"/>
    <property type="match status" value="1"/>
</dbReference>
<feature type="region of interest" description="Disordered" evidence="5">
    <location>
        <begin position="840"/>
        <end position="865"/>
    </location>
</feature>
<gene>
    <name evidence="7" type="ORF">G6F64_003954</name>
</gene>
<dbReference type="OrthoDB" id="27975at2759"/>
<proteinExistence type="predicted"/>
<feature type="compositionally biased region" description="Low complexity" evidence="5">
    <location>
        <begin position="316"/>
        <end position="327"/>
    </location>
</feature>
<feature type="region of interest" description="Disordered" evidence="5">
    <location>
        <begin position="382"/>
        <end position="402"/>
    </location>
</feature>
<evidence type="ECO:0000256" key="5">
    <source>
        <dbReference type="SAM" id="MobiDB-lite"/>
    </source>
</evidence>
<protein>
    <recommendedName>
        <fullName evidence="6">SP-RING-type domain-containing protein</fullName>
    </recommendedName>
</protein>
<dbReference type="CDD" id="cd16650">
    <property type="entry name" value="SP-RING_PIAS-like"/>
    <property type="match status" value="1"/>
</dbReference>
<keyword evidence="3" id="KW-0862">Zinc</keyword>
<evidence type="ECO:0000313" key="8">
    <source>
        <dbReference type="Proteomes" id="UP000716291"/>
    </source>
</evidence>
<dbReference type="Proteomes" id="UP000716291">
    <property type="component" value="Unassembled WGS sequence"/>
</dbReference>
<feature type="compositionally biased region" description="Low complexity" evidence="5">
    <location>
        <begin position="127"/>
        <end position="165"/>
    </location>
</feature>
<evidence type="ECO:0000256" key="2">
    <source>
        <dbReference type="ARBA" id="ARBA00022771"/>
    </source>
</evidence>
<evidence type="ECO:0000256" key="4">
    <source>
        <dbReference type="PROSITE-ProRule" id="PRU00452"/>
    </source>
</evidence>
<keyword evidence="8" id="KW-1185">Reference proteome</keyword>
<comment type="caution">
    <text evidence="7">The sequence shown here is derived from an EMBL/GenBank/DDBJ whole genome shotgun (WGS) entry which is preliminary data.</text>
</comment>
<dbReference type="GO" id="GO:0016925">
    <property type="term" value="P:protein sumoylation"/>
    <property type="evidence" value="ECO:0007669"/>
    <property type="project" value="TreeGrafter"/>
</dbReference>
<accession>A0A9P6XE04</accession>
<reference evidence="7" key="1">
    <citation type="journal article" date="2020" name="Microb. Genom.">
        <title>Genetic diversity of clinical and environmental Mucorales isolates obtained from an investigation of mucormycosis cases among solid organ transplant recipients.</title>
        <authorList>
            <person name="Nguyen M.H."/>
            <person name="Kaul D."/>
            <person name="Muto C."/>
            <person name="Cheng S.J."/>
            <person name="Richter R.A."/>
            <person name="Bruno V.M."/>
            <person name="Liu G."/>
            <person name="Beyhan S."/>
            <person name="Sundermann A.J."/>
            <person name="Mounaud S."/>
            <person name="Pasculle A.W."/>
            <person name="Nierman W.C."/>
            <person name="Driscoll E."/>
            <person name="Cumbie R."/>
            <person name="Clancy C.J."/>
            <person name="Dupont C.L."/>
        </authorList>
    </citation>
    <scope>NUCLEOTIDE SEQUENCE</scope>
    <source>
        <strain evidence="7">GL11</strain>
    </source>
</reference>
<name>A0A9P6XE04_RHIOR</name>
<dbReference type="GO" id="GO:0000785">
    <property type="term" value="C:chromatin"/>
    <property type="evidence" value="ECO:0007669"/>
    <property type="project" value="TreeGrafter"/>
</dbReference>
<evidence type="ECO:0000256" key="1">
    <source>
        <dbReference type="ARBA" id="ARBA00022723"/>
    </source>
</evidence>
<dbReference type="GO" id="GO:0008270">
    <property type="term" value="F:zinc ion binding"/>
    <property type="evidence" value="ECO:0007669"/>
    <property type="project" value="UniProtKB-KW"/>
</dbReference>
<feature type="region of interest" description="Disordered" evidence="5">
    <location>
        <begin position="498"/>
        <end position="522"/>
    </location>
</feature>
<dbReference type="InterPro" id="IPR013083">
    <property type="entry name" value="Znf_RING/FYVE/PHD"/>
</dbReference>
<keyword evidence="2 4" id="KW-0863">Zinc-finger</keyword>
<dbReference type="PROSITE" id="PS51044">
    <property type="entry name" value="ZF_SP_RING"/>
    <property type="match status" value="1"/>
</dbReference>
<dbReference type="Gene3D" id="3.30.40.10">
    <property type="entry name" value="Zinc/RING finger domain, C3HC4 (zinc finger)"/>
    <property type="match status" value="1"/>
</dbReference>
<dbReference type="Pfam" id="PF25527">
    <property type="entry name" value="GBD-like_ZMIZ1_ZMIZ2"/>
    <property type="match status" value="1"/>
</dbReference>
<feature type="compositionally biased region" description="Acidic residues" evidence="5">
    <location>
        <begin position="841"/>
        <end position="861"/>
    </location>
</feature>
<sequence>MQLNNQQNQIQFTPEAKKTYYRLQQIEKELQNIASYGSACDELLNLMSDNCVYNAYCEIAFLKCLLIVGEKARYFGVWSGSQILKKARENCAVLSSEVQAAIIELYTELNSSVRKEKPTSGTSSSFTQPQPLTATTPVATTPVATTPVATTPVATTPSASTQTQTNYNNSTEVAISDMDSVLYNTSFPETPTALHSNSPGHSSIASPATQPENSAFILSDRNLINLHNQQNATHQSPSPRTQATFTNPVPFVPTPISQSFATIYPSHYPHPSWTQYNPNIQQQQLQHQIPANNQVIYAIPPSPTQLQYNPHQTSGQHIYRQQHQQQQRSHDFAPIFNTNPGQINSQKLASTMASSTHLSSTSKANQQNTTQYMQSAQFQYPANQSPMRQRAPQQESQNITQQQHHERFMRMKQQQLLQQHLQHHLYQQQQQQQQQQQYHHQIATSSPIYNIYQQQPQSITPNTNFQAQGLNSANIQQSINEQLLNDFSYIFAATESNGTSADNTAPKVPRSSSESLPATPPAQKQRFVTPCLPSIPQPSHDQSLLPTKMTAIGDPKDEVDTKDLALFPKLILNLVEPFHLIHGQKITDKYFSIATNQYNNLYSERNKVVQPNRGLPLVIILTAWQVKAEKKMCWPDHIRISVNNHMLQLEKKRSIEGRSATYIGKDKPYDLKNVLKDGKNHIRLFQDNCACTYRFCVRLYVRESEHYILERVKQKELPVKMGKDMIDILLGKKPGNDNDDEIAIKQSSVKVNLKCPFSFRRMKTPVKGLRCKHVACFDLHNYLTSNKTEYPNWICPHCNEICTSDNLAHDLFFGELLKVLPKNVAEIEFKDDHSNIRITKEDDDDDDDDSIKYNDDEEDEIKNDYNRKEGKIQKVENNIEVVDLISDEEEDDNNTAKRQKLM</sequence>
<dbReference type="PANTHER" id="PTHR10782:SF4">
    <property type="entry name" value="TONALLI, ISOFORM E"/>
    <property type="match status" value="1"/>
</dbReference>
<evidence type="ECO:0000256" key="3">
    <source>
        <dbReference type="ARBA" id="ARBA00022833"/>
    </source>
</evidence>
<feature type="region of interest" description="Disordered" evidence="5">
    <location>
        <begin position="113"/>
        <end position="165"/>
    </location>
</feature>
<feature type="region of interest" description="Disordered" evidence="5">
    <location>
        <begin position="310"/>
        <end position="329"/>
    </location>
</feature>